<evidence type="ECO:0000256" key="2">
    <source>
        <dbReference type="SAM" id="Phobius"/>
    </source>
</evidence>
<evidence type="ECO:0000256" key="1">
    <source>
        <dbReference type="SAM" id="MobiDB-lite"/>
    </source>
</evidence>
<evidence type="ECO:0000313" key="3">
    <source>
        <dbReference type="EMBL" id="GIY42937.1"/>
    </source>
</evidence>
<feature type="transmembrane region" description="Helical" evidence="2">
    <location>
        <begin position="63"/>
        <end position="86"/>
    </location>
</feature>
<name>A0AAV4TC11_CAEEX</name>
<organism evidence="3 4">
    <name type="scientific">Caerostris extrusa</name>
    <name type="common">Bark spider</name>
    <name type="synonym">Caerostris bankana</name>
    <dbReference type="NCBI Taxonomy" id="172846"/>
    <lineage>
        <taxon>Eukaryota</taxon>
        <taxon>Metazoa</taxon>
        <taxon>Ecdysozoa</taxon>
        <taxon>Arthropoda</taxon>
        <taxon>Chelicerata</taxon>
        <taxon>Arachnida</taxon>
        <taxon>Araneae</taxon>
        <taxon>Araneomorphae</taxon>
        <taxon>Entelegynae</taxon>
        <taxon>Araneoidea</taxon>
        <taxon>Araneidae</taxon>
        <taxon>Caerostris</taxon>
    </lineage>
</organism>
<keyword evidence="4" id="KW-1185">Reference proteome</keyword>
<dbReference type="AlphaFoldDB" id="A0AAV4TC11"/>
<proteinExistence type="predicted"/>
<keyword evidence="2" id="KW-0812">Transmembrane</keyword>
<accession>A0AAV4TC11</accession>
<keyword evidence="2" id="KW-1133">Transmembrane helix</keyword>
<protein>
    <submittedName>
        <fullName evidence="3">Uncharacterized protein</fullName>
    </submittedName>
</protein>
<gene>
    <name evidence="3" type="ORF">CEXT_308321</name>
</gene>
<evidence type="ECO:0000313" key="4">
    <source>
        <dbReference type="Proteomes" id="UP001054945"/>
    </source>
</evidence>
<comment type="caution">
    <text evidence="3">The sequence shown here is derived from an EMBL/GenBank/DDBJ whole genome shotgun (WGS) entry which is preliminary data.</text>
</comment>
<keyword evidence="2" id="KW-0472">Membrane</keyword>
<feature type="compositionally biased region" description="Low complexity" evidence="1">
    <location>
        <begin position="156"/>
        <end position="167"/>
    </location>
</feature>
<sequence length="209" mass="24399">MIKAKSIFWMCFMEIQTTKLKKGIHFQLKILHDNPRLQFVIHKYEHQSPLFSPKLRTWVRSTIFGYFLPLTIPFLTPLIFPCIHLNRPRKNPSRVRRREGKTDEVTFTLVSVDPCLSMEPQPETQLATFSISTFFYRRQTCGPSLHIPPPDHFNQSRRSGSSTTHRTLAPMTYRKLSPPPFDQSNEGVYPPRSFQLVDEDISDEGHLEL</sequence>
<dbReference type="Proteomes" id="UP001054945">
    <property type="component" value="Unassembled WGS sequence"/>
</dbReference>
<dbReference type="EMBL" id="BPLR01010910">
    <property type="protein sequence ID" value="GIY42937.1"/>
    <property type="molecule type" value="Genomic_DNA"/>
</dbReference>
<feature type="region of interest" description="Disordered" evidence="1">
    <location>
        <begin position="146"/>
        <end position="191"/>
    </location>
</feature>
<reference evidence="3 4" key="1">
    <citation type="submission" date="2021-06" db="EMBL/GenBank/DDBJ databases">
        <title>Caerostris extrusa draft genome.</title>
        <authorList>
            <person name="Kono N."/>
            <person name="Arakawa K."/>
        </authorList>
    </citation>
    <scope>NUCLEOTIDE SEQUENCE [LARGE SCALE GENOMIC DNA]</scope>
</reference>